<dbReference type="AlphaFoldDB" id="A0A380CPZ8"/>
<organism evidence="6 7">
    <name type="scientific">Sphingobacterium spiritivorum</name>
    <name type="common">Flavobacterium spiritivorum</name>
    <dbReference type="NCBI Taxonomy" id="258"/>
    <lineage>
        <taxon>Bacteria</taxon>
        <taxon>Pseudomonadati</taxon>
        <taxon>Bacteroidota</taxon>
        <taxon>Sphingobacteriia</taxon>
        <taxon>Sphingobacteriales</taxon>
        <taxon>Sphingobacteriaceae</taxon>
        <taxon>Sphingobacterium</taxon>
    </lineage>
</organism>
<gene>
    <name evidence="6" type="ORF">NCTC11388_03609</name>
</gene>
<keyword evidence="4 5" id="KW-0472">Membrane</keyword>
<evidence type="ECO:0000256" key="5">
    <source>
        <dbReference type="SAM" id="Phobius"/>
    </source>
</evidence>
<feature type="transmembrane region" description="Helical" evidence="5">
    <location>
        <begin position="64"/>
        <end position="82"/>
    </location>
</feature>
<evidence type="ECO:0000256" key="3">
    <source>
        <dbReference type="ARBA" id="ARBA00022989"/>
    </source>
</evidence>
<dbReference type="Proteomes" id="UP000254893">
    <property type="component" value="Unassembled WGS sequence"/>
</dbReference>
<accession>A0A380CPZ8</accession>
<dbReference type="Pfam" id="PF07681">
    <property type="entry name" value="DoxX"/>
    <property type="match status" value="1"/>
</dbReference>
<evidence type="ECO:0000256" key="1">
    <source>
        <dbReference type="ARBA" id="ARBA00004141"/>
    </source>
</evidence>
<dbReference type="RefSeq" id="WP_115171055.1">
    <property type="nucleotide sequence ID" value="NZ_UGYW01000002.1"/>
</dbReference>
<feature type="transmembrane region" description="Helical" evidence="5">
    <location>
        <begin position="12"/>
        <end position="33"/>
    </location>
</feature>
<dbReference type="InterPro" id="IPR032808">
    <property type="entry name" value="DoxX"/>
</dbReference>
<evidence type="ECO:0000256" key="4">
    <source>
        <dbReference type="ARBA" id="ARBA00023136"/>
    </source>
</evidence>
<comment type="subcellular location">
    <subcellularLocation>
        <location evidence="1">Membrane</location>
        <topology evidence="1">Multi-pass membrane protein</topology>
    </subcellularLocation>
</comment>
<name>A0A380CPZ8_SPHSI</name>
<evidence type="ECO:0000256" key="2">
    <source>
        <dbReference type="ARBA" id="ARBA00022692"/>
    </source>
</evidence>
<reference evidence="6 7" key="1">
    <citation type="submission" date="2018-06" db="EMBL/GenBank/DDBJ databases">
        <authorList>
            <consortium name="Pathogen Informatics"/>
            <person name="Doyle S."/>
        </authorList>
    </citation>
    <scope>NUCLEOTIDE SEQUENCE [LARGE SCALE GENOMIC DNA]</scope>
    <source>
        <strain evidence="6 7">NCTC11388</strain>
    </source>
</reference>
<dbReference type="EMBL" id="UGYW01000002">
    <property type="protein sequence ID" value="SUJ24581.1"/>
    <property type="molecule type" value="Genomic_DNA"/>
</dbReference>
<protein>
    <submittedName>
        <fullName evidence="6">DoxX</fullName>
    </submittedName>
</protein>
<keyword evidence="2 5" id="KW-0812">Transmembrane</keyword>
<sequence>MEHTNNNLYTQFFLRLTIGITILSAVADRFGLWPAANSVWGNMDNFITYTGQITSFLPTVMTKLNAYFATVAEIILGILIILGFKTRIVAISCGTLLLIFALSMTVTLGIKSTFDYSVWIGSAASFLLANQEKFAFSLDEVLKKRNK</sequence>
<evidence type="ECO:0000313" key="6">
    <source>
        <dbReference type="EMBL" id="SUJ24581.1"/>
    </source>
</evidence>
<proteinExistence type="predicted"/>
<feature type="transmembrane region" description="Helical" evidence="5">
    <location>
        <begin position="89"/>
        <end position="110"/>
    </location>
</feature>
<dbReference type="GO" id="GO:0016020">
    <property type="term" value="C:membrane"/>
    <property type="evidence" value="ECO:0007669"/>
    <property type="project" value="UniProtKB-SubCell"/>
</dbReference>
<evidence type="ECO:0000313" key="7">
    <source>
        <dbReference type="Proteomes" id="UP000254893"/>
    </source>
</evidence>
<keyword evidence="3 5" id="KW-1133">Transmembrane helix</keyword>